<dbReference type="GO" id="GO:0005886">
    <property type="term" value="C:plasma membrane"/>
    <property type="evidence" value="ECO:0007669"/>
    <property type="project" value="UniProtKB-SubCell"/>
</dbReference>
<dbReference type="STRING" id="1604334.SAMN05421546_1601"/>
<dbReference type="NCBIfam" id="TIGR00220">
    <property type="entry name" value="mscL"/>
    <property type="match status" value="1"/>
</dbReference>
<evidence type="ECO:0000256" key="3">
    <source>
        <dbReference type="ARBA" id="ARBA00022448"/>
    </source>
</evidence>
<dbReference type="EMBL" id="FTLW01000003">
    <property type="protein sequence ID" value="SIQ62557.1"/>
    <property type="molecule type" value="Genomic_DNA"/>
</dbReference>
<comment type="subcellular location">
    <subcellularLocation>
        <location evidence="11">Cell inner membrane</location>
        <topology evidence="11">Multi-pass membrane protein</topology>
    </subcellularLocation>
    <subcellularLocation>
        <location evidence="1">Cell membrane</location>
        <topology evidence="1">Multi-pass membrane protein</topology>
    </subcellularLocation>
</comment>
<sequence length="133" mass="14305">MGMISEFKEFISKGNVLDLAVGVVIGAAFGKIVTALVDGIIMPFISMITGGVNVSDWKHVITPAQIGADGKEIAAEVAIKYGALFQTIIDFLIIAFVIFLVIKAYNRMRAPAADAAPPEDVLLLREIRDSLKK</sequence>
<evidence type="ECO:0000256" key="8">
    <source>
        <dbReference type="ARBA" id="ARBA00023065"/>
    </source>
</evidence>
<evidence type="ECO:0000313" key="13">
    <source>
        <dbReference type="Proteomes" id="UP000241788"/>
    </source>
</evidence>
<dbReference type="HAMAP" id="MF_00115">
    <property type="entry name" value="MscL"/>
    <property type="match status" value="1"/>
</dbReference>
<dbReference type="InterPro" id="IPR019823">
    <property type="entry name" value="Mechanosensitive_channel_CS"/>
</dbReference>
<evidence type="ECO:0000256" key="6">
    <source>
        <dbReference type="ARBA" id="ARBA00022692"/>
    </source>
</evidence>
<evidence type="ECO:0000313" key="12">
    <source>
        <dbReference type="EMBL" id="SIQ62557.1"/>
    </source>
</evidence>
<dbReference type="NCBIfam" id="NF001843">
    <property type="entry name" value="PRK00567.1-4"/>
    <property type="match status" value="1"/>
</dbReference>
<accession>A0A1N6UAG3</accession>
<dbReference type="PANTHER" id="PTHR30266:SF2">
    <property type="entry name" value="LARGE-CONDUCTANCE MECHANOSENSITIVE CHANNEL"/>
    <property type="match status" value="1"/>
</dbReference>
<dbReference type="OrthoDB" id="9810350at2"/>
<evidence type="ECO:0000256" key="1">
    <source>
        <dbReference type="ARBA" id="ARBA00004651"/>
    </source>
</evidence>
<feature type="transmembrane region" description="Helical" evidence="11">
    <location>
        <begin position="83"/>
        <end position="102"/>
    </location>
</feature>
<protein>
    <recommendedName>
        <fullName evidence="11">Large-conductance mechanosensitive channel</fullName>
    </recommendedName>
</protein>
<keyword evidence="13" id="KW-1185">Reference proteome</keyword>
<proteinExistence type="inferred from homology"/>
<gene>
    <name evidence="11" type="primary">mscL</name>
    <name evidence="12" type="ORF">SAMN05421546_1601</name>
</gene>
<comment type="subunit">
    <text evidence="11">Homopentamer.</text>
</comment>
<dbReference type="RefSeq" id="WP_076587010.1">
    <property type="nucleotide sequence ID" value="NZ_FTLW01000003.1"/>
</dbReference>
<evidence type="ECO:0000256" key="2">
    <source>
        <dbReference type="ARBA" id="ARBA00007254"/>
    </source>
</evidence>
<comment type="similarity">
    <text evidence="2 11">Belongs to the MscL family.</text>
</comment>
<dbReference type="InterPro" id="IPR036019">
    <property type="entry name" value="MscL_channel"/>
</dbReference>
<dbReference type="PRINTS" id="PR01264">
    <property type="entry name" value="MECHCHANNEL"/>
</dbReference>
<dbReference type="Gene3D" id="1.10.1200.120">
    <property type="entry name" value="Large-conductance mechanosensitive channel, MscL, domain 1"/>
    <property type="match status" value="1"/>
</dbReference>
<feature type="transmembrane region" description="Helical" evidence="11">
    <location>
        <begin position="21"/>
        <end position="45"/>
    </location>
</feature>
<dbReference type="PROSITE" id="PS01327">
    <property type="entry name" value="MSCL"/>
    <property type="match status" value="1"/>
</dbReference>
<evidence type="ECO:0000256" key="11">
    <source>
        <dbReference type="HAMAP-Rule" id="MF_00115"/>
    </source>
</evidence>
<dbReference type="InterPro" id="IPR037673">
    <property type="entry name" value="MSC/AndL"/>
</dbReference>
<dbReference type="SUPFAM" id="SSF81330">
    <property type="entry name" value="Gated mechanosensitive channel"/>
    <property type="match status" value="1"/>
</dbReference>
<keyword evidence="8 11" id="KW-0406">Ion transport</keyword>
<evidence type="ECO:0000256" key="4">
    <source>
        <dbReference type="ARBA" id="ARBA00022475"/>
    </source>
</evidence>
<evidence type="ECO:0000256" key="7">
    <source>
        <dbReference type="ARBA" id="ARBA00022989"/>
    </source>
</evidence>
<evidence type="ECO:0000256" key="5">
    <source>
        <dbReference type="ARBA" id="ARBA00022519"/>
    </source>
</evidence>
<dbReference type="Proteomes" id="UP000241788">
    <property type="component" value="Unassembled WGS sequence"/>
</dbReference>
<keyword evidence="4 11" id="KW-1003">Cell membrane</keyword>
<keyword evidence="7 11" id="KW-1133">Transmembrane helix</keyword>
<organism evidence="12 13">
    <name type="scientific">Solilutibacter tolerans</name>
    <dbReference type="NCBI Taxonomy" id="1604334"/>
    <lineage>
        <taxon>Bacteria</taxon>
        <taxon>Pseudomonadati</taxon>
        <taxon>Pseudomonadota</taxon>
        <taxon>Gammaproteobacteria</taxon>
        <taxon>Lysobacterales</taxon>
        <taxon>Lysobacteraceae</taxon>
        <taxon>Solilutibacter</taxon>
    </lineage>
</organism>
<dbReference type="Pfam" id="PF01741">
    <property type="entry name" value="MscL"/>
    <property type="match status" value="1"/>
</dbReference>
<keyword evidence="6 11" id="KW-0812">Transmembrane</keyword>
<dbReference type="AlphaFoldDB" id="A0A1N6UAG3"/>
<keyword evidence="10 11" id="KW-0407">Ion channel</keyword>
<keyword evidence="5 11" id="KW-0997">Cell inner membrane</keyword>
<comment type="function">
    <text evidence="11">Channel that opens in response to stretch forces in the membrane lipid bilayer. May participate in the regulation of osmotic pressure changes within the cell.</text>
</comment>
<keyword evidence="3 11" id="KW-0813">Transport</keyword>
<dbReference type="PANTHER" id="PTHR30266">
    <property type="entry name" value="MECHANOSENSITIVE CHANNEL MSCL"/>
    <property type="match status" value="1"/>
</dbReference>
<reference evidence="13" key="1">
    <citation type="submission" date="2017-01" db="EMBL/GenBank/DDBJ databases">
        <authorList>
            <person name="Varghese N."/>
            <person name="Submissions S."/>
        </authorList>
    </citation>
    <scope>NUCLEOTIDE SEQUENCE [LARGE SCALE GENOMIC DNA]</scope>
    <source>
        <strain evidence="13">UM1</strain>
    </source>
</reference>
<evidence type="ECO:0000256" key="10">
    <source>
        <dbReference type="ARBA" id="ARBA00023303"/>
    </source>
</evidence>
<dbReference type="GO" id="GO:0008381">
    <property type="term" value="F:mechanosensitive monoatomic ion channel activity"/>
    <property type="evidence" value="ECO:0007669"/>
    <property type="project" value="UniProtKB-UniRule"/>
</dbReference>
<name>A0A1N6UAG3_9GAMM</name>
<keyword evidence="9 11" id="KW-0472">Membrane</keyword>
<dbReference type="InterPro" id="IPR001185">
    <property type="entry name" value="MS_channel"/>
</dbReference>
<evidence type="ECO:0000256" key="9">
    <source>
        <dbReference type="ARBA" id="ARBA00023136"/>
    </source>
</evidence>